<keyword evidence="4" id="KW-1185">Reference proteome</keyword>
<comment type="caution">
    <text evidence="3">The sequence shown here is derived from an EMBL/GenBank/DDBJ whole genome shotgun (WGS) entry which is preliminary data.</text>
</comment>
<evidence type="ECO:0000313" key="4">
    <source>
        <dbReference type="Proteomes" id="UP001595921"/>
    </source>
</evidence>
<feature type="transmembrane region" description="Helical" evidence="2">
    <location>
        <begin position="174"/>
        <end position="197"/>
    </location>
</feature>
<accession>A0ABD5PEN1</accession>
<feature type="transmembrane region" description="Helical" evidence="2">
    <location>
        <begin position="72"/>
        <end position="94"/>
    </location>
</feature>
<keyword evidence="2" id="KW-0472">Membrane</keyword>
<keyword evidence="2" id="KW-0812">Transmembrane</keyword>
<feature type="compositionally biased region" description="Low complexity" evidence="1">
    <location>
        <begin position="207"/>
        <end position="235"/>
    </location>
</feature>
<dbReference type="RefSeq" id="WP_267622959.1">
    <property type="nucleotide sequence ID" value="NZ_JAODIW010000006.1"/>
</dbReference>
<feature type="transmembrane region" description="Helical" evidence="2">
    <location>
        <begin position="20"/>
        <end position="37"/>
    </location>
</feature>
<name>A0ABD5PEN1_9EURY</name>
<evidence type="ECO:0000256" key="1">
    <source>
        <dbReference type="SAM" id="MobiDB-lite"/>
    </source>
</evidence>
<feature type="region of interest" description="Disordered" evidence="1">
    <location>
        <begin position="207"/>
        <end position="252"/>
    </location>
</feature>
<proteinExistence type="predicted"/>
<feature type="transmembrane region" description="Helical" evidence="2">
    <location>
        <begin position="43"/>
        <end position="60"/>
    </location>
</feature>
<gene>
    <name evidence="3" type="ORF">ACFO0N_14525</name>
</gene>
<reference evidence="3 4" key="1">
    <citation type="journal article" date="2019" name="Int. J. Syst. Evol. Microbiol.">
        <title>The Global Catalogue of Microorganisms (GCM) 10K type strain sequencing project: providing services to taxonomists for standard genome sequencing and annotation.</title>
        <authorList>
            <consortium name="The Broad Institute Genomics Platform"/>
            <consortium name="The Broad Institute Genome Sequencing Center for Infectious Disease"/>
            <person name="Wu L."/>
            <person name="Ma J."/>
        </authorList>
    </citation>
    <scope>NUCLEOTIDE SEQUENCE [LARGE SCALE GENOMIC DNA]</scope>
    <source>
        <strain evidence="3 4">CGMCC 1.12553</strain>
    </source>
</reference>
<keyword evidence="2" id="KW-1133">Transmembrane helix</keyword>
<sequence>MHPRSGLRDVVESERTNAVAGWLLVVFLSLTAGYEVARGELLWAGFVLTLVGLTLLPAVVSRNPEAMLPVEVLALAALPLVGRVLISGQSVGGVLLTGRVTTYLAVAAVALVIAVEIDVFTPVKMNHSFAVLFVVVATMAAAGVWAVAQWLSDLYLGTTFLLGTGLPEDAVEEALMWDFVAATVAGLGAGVLFEYYFRRRANARARVAEASGTGRPSRTGSRSTTPPSTVSTGSDGSHDESTPGDGRGRGRD</sequence>
<dbReference type="EMBL" id="JBHSDS010000008">
    <property type="protein sequence ID" value="MFC4359159.1"/>
    <property type="molecule type" value="Genomic_DNA"/>
</dbReference>
<evidence type="ECO:0000313" key="3">
    <source>
        <dbReference type="EMBL" id="MFC4359159.1"/>
    </source>
</evidence>
<dbReference type="AlphaFoldDB" id="A0ABD5PEN1"/>
<feature type="compositionally biased region" description="Basic and acidic residues" evidence="1">
    <location>
        <begin position="236"/>
        <end position="252"/>
    </location>
</feature>
<dbReference type="Proteomes" id="UP001595921">
    <property type="component" value="Unassembled WGS sequence"/>
</dbReference>
<feature type="transmembrane region" description="Helical" evidence="2">
    <location>
        <begin position="129"/>
        <end position="151"/>
    </location>
</feature>
<organism evidence="3 4">
    <name type="scientific">Halobium salinum</name>
    <dbReference type="NCBI Taxonomy" id="1364940"/>
    <lineage>
        <taxon>Archaea</taxon>
        <taxon>Methanobacteriati</taxon>
        <taxon>Methanobacteriota</taxon>
        <taxon>Stenosarchaea group</taxon>
        <taxon>Halobacteria</taxon>
        <taxon>Halobacteriales</taxon>
        <taxon>Haloferacaceae</taxon>
        <taxon>Halobium</taxon>
    </lineage>
</organism>
<protein>
    <submittedName>
        <fullName evidence="3">Uncharacterized protein</fullName>
    </submittedName>
</protein>
<feature type="transmembrane region" description="Helical" evidence="2">
    <location>
        <begin position="100"/>
        <end position="117"/>
    </location>
</feature>
<evidence type="ECO:0000256" key="2">
    <source>
        <dbReference type="SAM" id="Phobius"/>
    </source>
</evidence>